<evidence type="ECO:0000256" key="5">
    <source>
        <dbReference type="SAM" id="MobiDB-lite"/>
    </source>
</evidence>
<dbReference type="OrthoDB" id="2365484at2759"/>
<dbReference type="GO" id="GO:0003924">
    <property type="term" value="F:GTPase activity"/>
    <property type="evidence" value="ECO:0007669"/>
    <property type="project" value="InterPro"/>
</dbReference>
<evidence type="ECO:0000313" key="7">
    <source>
        <dbReference type="Proteomes" id="UP000050761"/>
    </source>
</evidence>
<dbReference type="GO" id="GO:0000054">
    <property type="term" value="P:ribosomal subunit export from nucleus"/>
    <property type="evidence" value="ECO:0007669"/>
    <property type="project" value="TreeGrafter"/>
</dbReference>
<feature type="region of interest" description="Disordered" evidence="5">
    <location>
        <begin position="1"/>
        <end position="24"/>
    </location>
</feature>
<reference evidence="8" key="2">
    <citation type="submission" date="2019-09" db="UniProtKB">
        <authorList>
            <consortium name="WormBaseParasite"/>
        </authorList>
    </citation>
    <scope>IDENTIFICATION</scope>
</reference>
<dbReference type="PANTHER" id="PTHR45709:SF2">
    <property type="entry name" value="LARGE SUBUNIT GTPASE 1 HOMOLOG"/>
    <property type="match status" value="1"/>
</dbReference>
<dbReference type="WBParaSite" id="HPBE_0002636301-mRNA-1">
    <property type="protein sequence ID" value="HPBE_0002636301-mRNA-1"/>
    <property type="gene ID" value="HPBE_0002636301"/>
</dbReference>
<dbReference type="EMBL" id="UZAH01039814">
    <property type="protein sequence ID" value="VDP57221.1"/>
    <property type="molecule type" value="Genomic_DNA"/>
</dbReference>
<evidence type="ECO:0000256" key="1">
    <source>
        <dbReference type="ARBA" id="ARBA00022490"/>
    </source>
</evidence>
<sequence length="243" mass="28300">MTKRRTSNKKPTGVNKSLGNSLANERVRIRKAHQKSKYDGEEIENPAFMETETTKYMDSITDETSLEEFLAKAQLAGTEFTAEREQFRVIEKLSAIVIPSRIDYENNLLLQRQLEHMLKIPRRPKRDLWNTADELNQLENESFLKWRSELAQLQEHDGLALTPFERNPDMWRELWRVVERSDVVVQVGGCTPFFCYLANTLERNETLILKKTNIQWSSSVLCSLPSEESTDLGRGIHSRVWLE</sequence>
<evidence type="ECO:0000313" key="8">
    <source>
        <dbReference type="WBParaSite" id="HPBE_0002636301-mRNA-1"/>
    </source>
</evidence>
<keyword evidence="3" id="KW-0378">Hydrolase</keyword>
<evidence type="ECO:0000256" key="3">
    <source>
        <dbReference type="ARBA" id="ARBA00022801"/>
    </source>
</evidence>
<dbReference type="InterPro" id="IPR043358">
    <property type="entry name" value="GNL1-like"/>
</dbReference>
<proteinExistence type="predicted"/>
<dbReference type="GO" id="GO:0005525">
    <property type="term" value="F:GTP binding"/>
    <property type="evidence" value="ECO:0007669"/>
    <property type="project" value="UniProtKB-KW"/>
</dbReference>
<reference evidence="6 7" key="1">
    <citation type="submission" date="2018-11" db="EMBL/GenBank/DDBJ databases">
        <authorList>
            <consortium name="Pathogen Informatics"/>
        </authorList>
    </citation>
    <scope>NUCLEOTIDE SEQUENCE [LARGE SCALE GENOMIC DNA]</scope>
</reference>
<dbReference type="AlphaFoldDB" id="A0A183GUJ3"/>
<keyword evidence="1" id="KW-0963">Cytoplasm</keyword>
<organism evidence="7 8">
    <name type="scientific">Heligmosomoides polygyrus</name>
    <name type="common">Parasitic roundworm</name>
    <dbReference type="NCBI Taxonomy" id="6339"/>
    <lineage>
        <taxon>Eukaryota</taxon>
        <taxon>Metazoa</taxon>
        <taxon>Ecdysozoa</taxon>
        <taxon>Nematoda</taxon>
        <taxon>Chromadorea</taxon>
        <taxon>Rhabditida</taxon>
        <taxon>Rhabditina</taxon>
        <taxon>Rhabditomorpha</taxon>
        <taxon>Strongyloidea</taxon>
        <taxon>Heligmosomidae</taxon>
        <taxon>Heligmosomoides</taxon>
    </lineage>
</organism>
<evidence type="ECO:0000256" key="4">
    <source>
        <dbReference type="ARBA" id="ARBA00023134"/>
    </source>
</evidence>
<gene>
    <name evidence="6" type="ORF">HPBE_LOCUS26362</name>
</gene>
<evidence type="ECO:0000256" key="2">
    <source>
        <dbReference type="ARBA" id="ARBA00022741"/>
    </source>
</evidence>
<dbReference type="GO" id="GO:0005829">
    <property type="term" value="C:cytosol"/>
    <property type="evidence" value="ECO:0007669"/>
    <property type="project" value="TreeGrafter"/>
</dbReference>
<dbReference type="Proteomes" id="UP000050761">
    <property type="component" value="Unassembled WGS sequence"/>
</dbReference>
<accession>A0A183GUJ3</accession>
<feature type="compositionally biased region" description="Polar residues" evidence="5">
    <location>
        <begin position="14"/>
        <end position="23"/>
    </location>
</feature>
<dbReference type="PANTHER" id="PTHR45709">
    <property type="entry name" value="LARGE SUBUNIT GTPASE 1 HOMOLOG-RELATED"/>
    <property type="match status" value="1"/>
</dbReference>
<accession>A0A3P8EKL3</accession>
<evidence type="ECO:0000313" key="6">
    <source>
        <dbReference type="EMBL" id="VDP57221.1"/>
    </source>
</evidence>
<keyword evidence="2" id="KW-0547">Nucleotide-binding</keyword>
<name>A0A183GUJ3_HELPZ</name>
<protein>
    <submittedName>
        <fullName evidence="8">DUF4780 domain-containing protein</fullName>
    </submittedName>
</protein>
<keyword evidence="4" id="KW-0342">GTP-binding</keyword>
<keyword evidence="7" id="KW-1185">Reference proteome</keyword>